<proteinExistence type="predicted"/>
<feature type="region of interest" description="Disordered" evidence="4">
    <location>
        <begin position="1076"/>
        <end position="1105"/>
    </location>
</feature>
<dbReference type="PROSITE" id="PS51038">
    <property type="entry name" value="BAH"/>
    <property type="match status" value="2"/>
</dbReference>
<evidence type="ECO:0000259" key="6">
    <source>
        <dbReference type="PROSITE" id="PS51319"/>
    </source>
</evidence>
<feature type="domain" description="TFIIS N-terminal" evidence="6">
    <location>
        <begin position="1992"/>
        <end position="2069"/>
    </location>
</feature>
<feature type="compositionally biased region" description="Low complexity" evidence="4">
    <location>
        <begin position="522"/>
        <end position="535"/>
    </location>
</feature>
<evidence type="ECO:0000256" key="1">
    <source>
        <dbReference type="ARBA" id="ARBA00004123"/>
    </source>
</evidence>
<feature type="region of interest" description="Disordered" evidence="4">
    <location>
        <begin position="911"/>
        <end position="990"/>
    </location>
</feature>
<feature type="region of interest" description="Disordered" evidence="4">
    <location>
        <begin position="3214"/>
        <end position="3241"/>
    </location>
</feature>
<feature type="region of interest" description="Disordered" evidence="4">
    <location>
        <begin position="517"/>
        <end position="719"/>
    </location>
</feature>
<feature type="region of interest" description="Disordered" evidence="4">
    <location>
        <begin position="767"/>
        <end position="805"/>
    </location>
</feature>
<feature type="region of interest" description="Disordered" evidence="4">
    <location>
        <begin position="179"/>
        <end position="253"/>
    </location>
</feature>
<feature type="compositionally biased region" description="Basic and acidic residues" evidence="4">
    <location>
        <begin position="2634"/>
        <end position="2644"/>
    </location>
</feature>
<dbReference type="InterPro" id="IPR003617">
    <property type="entry name" value="TFIIS/CRSP70_N_sub"/>
</dbReference>
<gene>
    <name evidence="7" type="ORF">Cgig2_004183</name>
</gene>
<feature type="domain" description="BAH" evidence="5">
    <location>
        <begin position="40"/>
        <end position="154"/>
    </location>
</feature>
<dbReference type="SUPFAM" id="SSF47676">
    <property type="entry name" value="Conserved domain common to transcription factors TFIIS, elongin A, CRSP70"/>
    <property type="match status" value="2"/>
</dbReference>
<organism evidence="7 8">
    <name type="scientific">Carnegiea gigantea</name>
    <dbReference type="NCBI Taxonomy" id="171969"/>
    <lineage>
        <taxon>Eukaryota</taxon>
        <taxon>Viridiplantae</taxon>
        <taxon>Streptophyta</taxon>
        <taxon>Embryophyta</taxon>
        <taxon>Tracheophyta</taxon>
        <taxon>Spermatophyta</taxon>
        <taxon>Magnoliopsida</taxon>
        <taxon>eudicotyledons</taxon>
        <taxon>Gunneridae</taxon>
        <taxon>Pentapetalae</taxon>
        <taxon>Caryophyllales</taxon>
        <taxon>Cactineae</taxon>
        <taxon>Cactaceae</taxon>
        <taxon>Cactoideae</taxon>
        <taxon>Echinocereeae</taxon>
        <taxon>Carnegiea</taxon>
    </lineage>
</organism>
<dbReference type="Gene3D" id="2.30.30.490">
    <property type="match status" value="2"/>
</dbReference>
<dbReference type="Gene3D" id="1.20.930.10">
    <property type="entry name" value="Conserved domain common to transcription factors TFIIS, elongin A, CRSP70"/>
    <property type="match status" value="2"/>
</dbReference>
<feature type="compositionally biased region" description="Polar residues" evidence="4">
    <location>
        <begin position="2904"/>
        <end position="2925"/>
    </location>
</feature>
<evidence type="ECO:0000259" key="5">
    <source>
        <dbReference type="PROSITE" id="PS51038"/>
    </source>
</evidence>
<feature type="compositionally biased region" description="Polar residues" evidence="4">
    <location>
        <begin position="3229"/>
        <end position="3241"/>
    </location>
</feature>
<feature type="region of interest" description="Disordered" evidence="4">
    <location>
        <begin position="2436"/>
        <end position="2462"/>
    </location>
</feature>
<comment type="subcellular location">
    <subcellularLocation>
        <location evidence="1 3">Nucleus</location>
    </subcellularLocation>
</comment>
<feature type="compositionally biased region" description="Polar residues" evidence="4">
    <location>
        <begin position="1540"/>
        <end position="1551"/>
    </location>
</feature>
<dbReference type="SMART" id="SM00509">
    <property type="entry name" value="TFS2N"/>
    <property type="match status" value="2"/>
</dbReference>
<feature type="region of interest" description="Disordered" evidence="4">
    <location>
        <begin position="2942"/>
        <end position="2961"/>
    </location>
</feature>
<accession>A0A9Q1QNC9</accession>
<feature type="compositionally biased region" description="Polar residues" evidence="4">
    <location>
        <begin position="939"/>
        <end position="955"/>
    </location>
</feature>
<feature type="region of interest" description="Disordered" evidence="4">
    <location>
        <begin position="2295"/>
        <end position="2351"/>
    </location>
</feature>
<reference evidence="7" key="1">
    <citation type="submission" date="2022-04" db="EMBL/GenBank/DDBJ databases">
        <title>Carnegiea gigantea Genome sequencing and assembly v2.</title>
        <authorList>
            <person name="Copetti D."/>
            <person name="Sanderson M.J."/>
            <person name="Burquez A."/>
            <person name="Wojciechowski M.F."/>
        </authorList>
    </citation>
    <scope>NUCLEOTIDE SEQUENCE</scope>
    <source>
        <strain evidence="7">SGP5-SGP5p</strain>
        <tissue evidence="7">Aerial part</tissue>
    </source>
</reference>
<evidence type="ECO:0000256" key="4">
    <source>
        <dbReference type="SAM" id="MobiDB-lite"/>
    </source>
</evidence>
<dbReference type="PANTHER" id="PTHR46548">
    <property type="entry name" value="BAH AND TFIIS DOMAIN-CONTAINING PROTEIN-RELATED"/>
    <property type="match status" value="1"/>
</dbReference>
<dbReference type="GO" id="GO:0005634">
    <property type="term" value="C:nucleus"/>
    <property type="evidence" value="ECO:0007669"/>
    <property type="project" value="UniProtKB-SubCell"/>
</dbReference>
<feature type="compositionally biased region" description="Polar residues" evidence="4">
    <location>
        <begin position="1840"/>
        <end position="1857"/>
    </location>
</feature>
<feature type="region of interest" description="Disordered" evidence="4">
    <location>
        <begin position="419"/>
        <end position="447"/>
    </location>
</feature>
<dbReference type="EMBL" id="JAKOGI010000025">
    <property type="protein sequence ID" value="KAJ8449128.1"/>
    <property type="molecule type" value="Genomic_DNA"/>
</dbReference>
<feature type="region of interest" description="Disordered" evidence="4">
    <location>
        <begin position="3162"/>
        <end position="3192"/>
    </location>
</feature>
<sequence>MHGRENRKRIRHMFVPSPTAGVAAVGDSNGLASSFVKDVRKISVGDCALFKPPQESPPFIGIIRKLGPDKENLQLVVNWFYRPADIELVKGVAVEAAPNEVFYSFHSDEIPAASLLHPCKVAFLRKGVELPSGVSSFVCRRVYDTKSKRLWWLTDKNYMNDQQEEVNNLLRKTELEMHATVQQQQGGRSPKPLNSPMSTSQQKHSPDSMQNSSSTFSNHVKGKKRERSDQLSEPAKRERSTKSDDGDCSFLKPESMRTEIARITDQGGLVDSEGVERLVQIMQPDKSERKIDLNCRFLLAGVIAATEKDDCLNRFVQLRGLPVLDEWLQEVHKGKIGDPGNIKDGDKSVEDFLLVLLRALDKLPVNLNALKMCNIGKSVNHLRWHKNSEIQKKARSLVDTWKKRVEAEISINDAKSVSSQAVPWTGKSRHDGSHGGNRHPNGSSDAAIRSSVTHHASLKSASVKLVQGDSALKSASACQGGARSALSPTSAAANLKDGQSKISASVVCPELTQAVVKEERSSSSSQSHTNSQCSSDHAKNIVSSVKEDAKSSTAASRRLNKLTGSASKHRKSANGLQGTGTSGLQREAAPSGGTSAAQISAAEKGSQSANATDVHEGNNHKLIVKIPNRGRGPAQSIAAGSVDDFSCGSSRASSPALSEKHDQLDASLRGKHDTHPSNEVDGSSTSAQQGSTGDAREMPNVTKAAYLPSRNEIKSRKAHDSSFSSMNALVESCVKFSQSNASMSAGDDAGMNLLASVAAGEISTSGIASPAASGCRDPAAAENSCSSYNGNKKQMHGDESMQPQSRSYNAYDADKQNTADISKVNDVESNNHYEHETVHQNEEICLKSGVESDEQVGVASSISTNRKSIGDGCTGIVSGKCSAIKDDGHNDLPVAIQSSCWPGKDWVNDESLVEESEKKTVGDAVFQSSSDADDEKNKVTQQHQSSISMDQSSLVMASKSEATDASEKPAVVSSGKPSFTGQGSAADDSNEVKLEKTDVVNVGERAGLEANIRLDHENNPSPISQKEEESGFCSTYQDQEHNCMNKNVDDKEAHVHQSSHVTIQGTPCEVASQKAKVDLSPKESNLTAVEDETKGDSASATALSPAAGDSGIAAKVGFDLNEGLSVDDGKNGEPAQSGAGPCMDTVCSISPMQIPVCSSSSGLSAAITVASAAKGPFVPPDDLLRNKSELGWKGSAATSAFRPAEPRKVTEVLVRSHKSPLPHAPPCKRARTPLDIDLNVADETSFFDIAGHGSGEELNSKNNPVHGLITTASLRSSVGLELDLNKVDEAADVGHSGQRVEVPTPPIKASTRSAYVNGETSGRRDFDLNTGPATEEMHADQTLYSQQARGNIVFQPPFVPRMNGSVTGNCFAWYPPGTGYSVSMTPSSLPEKDAFPVAGIGSGAHRVMGSPASSVSFNHDDYKGSVLSSTPAMPFQSTTFQYPVFPFGTSFRLPTSGLSGGPPGYMDPAAGGRISAIPSQSVGTTGAVSFQYPQPYVVSRPVPDVANNGIVEATQKWRKQGLDLNSGPGGVDMEGRDESQPTASRQLSAISSQTLAEEQARMYNMAGGVLKRNEPEGGWSMDKINLRPSSRWTQANYQDVILLTLVIKGWVRCERFSIKELYSPRSLFIMVQWKAMPMRIRVGIDGGSSSGRKCKAMHGREGGENRKRSRHMWSTTTGTVAPLDSNGSASANHFIKDGRKISVGDCALFKPVQDCPPFIGIIRSVTSDKENNLRLRVNWLYRPAEVILGKGVALEAAPNEVFYSFHSDEIPAASLLHPCKVAFLPKGLELPPGVSCFVCRQVYDITNKCLWWLTDQDYIDDHQEEVDHLLYKTRMDVHATAQQQQGARSPKSVNGSAAMSPLKSSPDSVQNSSSNLSSQTKGRKRDRGVQSSDPAEREWSIRADGGDSAQFKSESMLKLEIAKIAQKGGLVDSEAVERLVQLMQPEKSEKKIDLSGRCLLAGIIAATDKDDCLSQFVQLRGLPVLDEWLQEVHKGKIGDPGNLRDGDKSVEEFLLVLLRALDKLPVNLNALKTCNIGKSVNHLRWHKNSEIQKKARGLVDIWKKRVEVEISINDAKSVSSQAVPWTGKSRHDGSHGGNKHSNGSSDAAIRSSVTHHSSLKSASVKLVQGDSSLKPASAYQGVARSALSPTSTAANYKDGQSKISANVVSSELSQVLVTEEKSSSPSQSHTNSQCFSDQAKNIAPSVKEVAKSCNASANGLHSTGSSGLQREAASGRGASMAKISGSSVEKVSKIAHAADIHEGNNHKLIVKIPNRGRGPAQSIAAGSLDDFSCGSSRASSPALSGKHDQSDASLRGKHDTHPSNEVDGSLTSVQQRSPRDARGMPNVTKPAYLPSINEMKSRKAHDSSFSSMNALVESCVKFSESNASMSAGDDAGMNLLASVAAGEISTSGIASPATSACRDAAATENPFSSCNGNKKQVHGDESMQQQCQSADAGDADKKNAADISKDNDVESNNQSRNGNVHQNEEICLKSKLELDEQVGVASSISTSRKSVGDGCTGILSATSSAIKDASHHDHAVGSQSGFWTGKDRVKDESLTEESEKETARDAVLYPSSNVDDEKNNVTQQLDSSISMEQSSLVKASESEATDTSEKPTMVSSSKPSSTRQGLAADKSNEVKLKKSDGVNVGEHAGPEGNRTLDNENNPSPVSQKQEESGSGCTDEDQESNCMDKNVDDKEAHVHQSSNVAIQGTPCEVASQEAEVHLSSKESDLTAAEDETKGDSASATGNTALAPAAGGSDIAAKLGFDLNEGLSTDDGKSGEPAHSSAGPCTDTVSSISPMRISVCSSSFFFPAAITVASAAKGPFVPPEDLLRNKRELGWKGSAATSAFRPAEPRKVTEVPLGSSKSFLPDAPTCKRARTPLDIDLNVADERVLFDLAGQGSGEESNSKNNPVHGLTTTASMRSSGGLDLDLNRVDEAADVGHSGQRVDVPPTPIKASASTMYVNGGGTGRRDFDLNNGPATEETHVEQTLYNQHARGNIVFQPPCWPRNNGSGAGNCFAWYRPGSSYSVSMTPSSLPEEAFPVAGIGSGAQRVMGGPTSSLSFNHDDYRGSVLSSTPAMPFQSTPFQYPVLPFGTSFRLPTSGLSAGPRGYMDPAAAGRISAIPSQSVGTAAAVSFQYPQPYVVLHPNPDVANIGNGESTQKWGKQDLDLNSGPGGVVDMERRDESQPTVSRQLSTISSHCLAEEQARMYNMAGGGLKRKEPEGGRSTDNLNFRPSSWR</sequence>
<dbReference type="InterPro" id="IPR017923">
    <property type="entry name" value="TFIIS_N"/>
</dbReference>
<evidence type="ECO:0000313" key="7">
    <source>
        <dbReference type="EMBL" id="KAJ8449128.1"/>
    </source>
</evidence>
<feature type="compositionally biased region" description="Low complexity" evidence="4">
    <location>
        <begin position="1864"/>
        <end position="1878"/>
    </location>
</feature>
<feature type="compositionally biased region" description="Basic and acidic residues" evidence="4">
    <location>
        <begin position="226"/>
        <end position="245"/>
    </location>
</feature>
<dbReference type="PROSITE" id="PS51319">
    <property type="entry name" value="TFIIS_N"/>
    <property type="match status" value="2"/>
</dbReference>
<feature type="compositionally biased region" description="Polar residues" evidence="4">
    <location>
        <begin position="2662"/>
        <end position="2679"/>
    </location>
</feature>
<feature type="compositionally biased region" description="Basic and acidic residues" evidence="4">
    <location>
        <begin position="658"/>
        <end position="678"/>
    </location>
</feature>
<feature type="region of interest" description="Disordered" evidence="4">
    <location>
        <begin position="2534"/>
        <end position="2755"/>
    </location>
</feature>
<keyword evidence="8" id="KW-1185">Reference proteome</keyword>
<feature type="compositionally biased region" description="Basic and acidic residues" evidence="4">
    <location>
        <begin position="2305"/>
        <end position="2324"/>
    </location>
</feature>
<feature type="compositionally biased region" description="Low complexity" evidence="4">
    <location>
        <begin position="682"/>
        <end position="693"/>
    </location>
</feature>
<feature type="compositionally biased region" description="Basic and acidic residues" evidence="4">
    <location>
        <begin position="1894"/>
        <end position="1905"/>
    </location>
</feature>
<comment type="caution">
    <text evidence="7">The sequence shown here is derived from an EMBL/GenBank/DDBJ whole genome shotgun (WGS) entry which is preliminary data.</text>
</comment>
<feature type="compositionally biased region" description="Basic and acidic residues" evidence="4">
    <location>
        <begin position="2692"/>
        <end position="2701"/>
    </location>
</feature>
<feature type="domain" description="BAH" evidence="5">
    <location>
        <begin position="1699"/>
        <end position="1814"/>
    </location>
</feature>
<dbReference type="InterPro" id="IPR043151">
    <property type="entry name" value="BAH_sf"/>
</dbReference>
<dbReference type="PANTHER" id="PTHR46548:SF1">
    <property type="entry name" value="BAH AND TFIIS DOMAIN-CONTAINING PROTEIN-RELATED"/>
    <property type="match status" value="1"/>
</dbReference>
<dbReference type="InterPro" id="IPR001025">
    <property type="entry name" value="BAH_dom"/>
</dbReference>
<dbReference type="Pfam" id="PF08711">
    <property type="entry name" value="Med26"/>
    <property type="match status" value="2"/>
</dbReference>
<dbReference type="OrthoDB" id="1917005at2759"/>
<feature type="domain" description="TFIIS N-terminal" evidence="6">
    <location>
        <begin position="331"/>
        <end position="408"/>
    </location>
</feature>
<evidence type="ECO:0000256" key="3">
    <source>
        <dbReference type="PROSITE-ProRule" id="PRU00649"/>
    </source>
</evidence>
<feature type="region of interest" description="Disordered" evidence="4">
    <location>
        <begin position="2219"/>
        <end position="2244"/>
    </location>
</feature>
<feature type="region of interest" description="Disordered" evidence="4">
    <location>
        <begin position="1649"/>
        <end position="1671"/>
    </location>
</feature>
<feature type="region of interest" description="Disordered" evidence="4">
    <location>
        <begin position="2081"/>
        <end position="2114"/>
    </location>
</feature>
<feature type="compositionally biased region" description="Polar residues" evidence="4">
    <location>
        <begin position="2584"/>
        <end position="2601"/>
    </location>
</feature>
<feature type="compositionally biased region" description="Polar residues" evidence="4">
    <location>
        <begin position="2617"/>
        <end position="2628"/>
    </location>
</feature>
<feature type="region of interest" description="Disordered" evidence="4">
    <location>
        <begin position="2900"/>
        <end position="2928"/>
    </location>
</feature>
<feature type="region of interest" description="Disordered" evidence="4">
    <location>
        <begin position="2773"/>
        <end position="2793"/>
    </location>
</feature>
<feature type="region of interest" description="Disordered" evidence="4">
    <location>
        <begin position="1840"/>
        <end position="1905"/>
    </location>
</feature>
<evidence type="ECO:0000313" key="8">
    <source>
        <dbReference type="Proteomes" id="UP001153076"/>
    </source>
</evidence>
<feature type="region of interest" description="Disordered" evidence="4">
    <location>
        <begin position="1519"/>
        <end position="1551"/>
    </location>
</feature>
<feature type="compositionally biased region" description="Polar residues" evidence="4">
    <location>
        <begin position="783"/>
        <end position="792"/>
    </location>
</feature>
<feature type="compositionally biased region" description="Polar residues" evidence="4">
    <location>
        <begin position="2219"/>
        <end position="2228"/>
    </location>
</feature>
<dbReference type="InterPro" id="IPR035441">
    <property type="entry name" value="TFIIS/LEDGF_dom_sf"/>
</dbReference>
<feature type="compositionally biased region" description="Basic and acidic residues" evidence="4">
    <location>
        <begin position="2721"/>
        <end position="2741"/>
    </location>
</feature>
<dbReference type="Pfam" id="PF01426">
    <property type="entry name" value="BAH"/>
    <property type="match status" value="2"/>
</dbReference>
<feature type="region of interest" description="Disordered" evidence="4">
    <location>
        <begin position="2845"/>
        <end position="2867"/>
    </location>
</feature>
<dbReference type="Proteomes" id="UP001153076">
    <property type="component" value="Unassembled WGS sequence"/>
</dbReference>
<protein>
    <submittedName>
        <fullName evidence="7">Uncharacterized protein</fullName>
    </submittedName>
</protein>
<name>A0A9Q1QNC9_9CARY</name>
<dbReference type="GO" id="GO:0003682">
    <property type="term" value="F:chromatin binding"/>
    <property type="evidence" value="ECO:0007669"/>
    <property type="project" value="InterPro"/>
</dbReference>
<evidence type="ECO:0000256" key="2">
    <source>
        <dbReference type="ARBA" id="ARBA00023242"/>
    </source>
</evidence>
<feature type="compositionally biased region" description="Polar residues" evidence="4">
    <location>
        <begin position="647"/>
        <end position="656"/>
    </location>
</feature>
<keyword evidence="2 3" id="KW-0539">Nucleus</keyword>
<feature type="compositionally biased region" description="Polar residues" evidence="4">
    <location>
        <begin position="195"/>
        <end position="218"/>
    </location>
</feature>
<dbReference type="SMART" id="SM00439">
    <property type="entry name" value="BAH"/>
    <property type="match status" value="2"/>
</dbReference>
<dbReference type="CDD" id="cd00183">
    <property type="entry name" value="TFIIS_I"/>
    <property type="match status" value="2"/>
</dbReference>